<keyword evidence="6" id="KW-1185">Reference proteome</keyword>
<dbReference type="SMART" id="SM00825">
    <property type="entry name" value="PKS_KS"/>
    <property type="match status" value="1"/>
</dbReference>
<dbReference type="PANTHER" id="PTHR11712">
    <property type="entry name" value="POLYKETIDE SYNTHASE-RELATED"/>
    <property type="match status" value="1"/>
</dbReference>
<name>A0ABV3EXE9_9ACTN</name>
<dbReference type="EMBL" id="JBEZNA010000091">
    <property type="protein sequence ID" value="MEU9580903.1"/>
    <property type="molecule type" value="Genomic_DNA"/>
</dbReference>
<keyword evidence="5" id="KW-0012">Acyltransferase</keyword>
<evidence type="ECO:0000256" key="2">
    <source>
        <dbReference type="ARBA" id="ARBA00022679"/>
    </source>
</evidence>
<dbReference type="PANTHER" id="PTHR11712:SF347">
    <property type="entry name" value="BETA KETOACYL-ACYL CARRIER PROTEIN SYNTHASE"/>
    <property type="match status" value="1"/>
</dbReference>
<comment type="caution">
    <text evidence="5">The sequence shown here is derived from an EMBL/GenBank/DDBJ whole genome shotgun (WGS) entry which is preliminary data.</text>
</comment>
<evidence type="ECO:0000256" key="3">
    <source>
        <dbReference type="RuleBase" id="RU003694"/>
    </source>
</evidence>
<protein>
    <submittedName>
        <fullName evidence="5">Beta-ketoacyl-[acyl-carrier-protein] synthase family protein</fullName>
        <ecNumber evidence="5">2.3.1.-</ecNumber>
    </submittedName>
</protein>
<reference evidence="5 6" key="1">
    <citation type="submission" date="2024-06" db="EMBL/GenBank/DDBJ databases">
        <title>The Natural Products Discovery Center: Release of the First 8490 Sequenced Strains for Exploring Actinobacteria Biosynthetic Diversity.</title>
        <authorList>
            <person name="Kalkreuter E."/>
            <person name="Kautsar S.A."/>
            <person name="Yang D."/>
            <person name="Bader C.D."/>
            <person name="Teijaro C.N."/>
            <person name="Fluegel L."/>
            <person name="Davis C.M."/>
            <person name="Simpson J.R."/>
            <person name="Lauterbach L."/>
            <person name="Steele A.D."/>
            <person name="Gui C."/>
            <person name="Meng S."/>
            <person name="Li G."/>
            <person name="Viehrig K."/>
            <person name="Ye F."/>
            <person name="Su P."/>
            <person name="Kiefer A.F."/>
            <person name="Nichols A."/>
            <person name="Cepeda A.J."/>
            <person name="Yan W."/>
            <person name="Fan B."/>
            <person name="Jiang Y."/>
            <person name="Adhikari A."/>
            <person name="Zheng C.-J."/>
            <person name="Schuster L."/>
            <person name="Cowan T.M."/>
            <person name="Smanski M.J."/>
            <person name="Chevrette M.G."/>
            <person name="De Carvalho L.P.S."/>
            <person name="Shen B."/>
        </authorList>
    </citation>
    <scope>NUCLEOTIDE SEQUENCE [LARGE SCALE GENOMIC DNA]</scope>
    <source>
        <strain evidence="5 6">NPDC048117</strain>
    </source>
</reference>
<evidence type="ECO:0000313" key="6">
    <source>
        <dbReference type="Proteomes" id="UP001551584"/>
    </source>
</evidence>
<gene>
    <name evidence="5" type="ORF">AB0D95_27150</name>
</gene>
<accession>A0ABV3EXE9</accession>
<sequence>MSSSVAVTGLGVVAPGGIGVKEAWERLLSGVPTAARDPELEGMPVDFSCRIEDEAIAARLGRGLRWRTDRFIQFALVAAREAVADAALHPEEWDGERVGVVIGVGGSAMAHPGEYTKLAEGRFGAMTPSLVARSQPGMAAGEVSIDLGARGPLLTTSTNCTSGASGIAMAKLLLDSGACDVVVVGGAESARNAWGSAAFWRMGALSTRGDDPAAASRPFDADRDGFVLSEGAGVLVLEREEHARARHARVYALLAGQALAGDAHHCVAPEPEGAGAARALRAAIADAGLSPAEIDHVNAHGTSTTLNDLAEHLALRAVFGTPPPVTANKGVFGHAIAGGSAMEAVFSVLSLHQQVIPPTANLVRQDPEIDLDVVAGGPRRAVLRSVVSNSVGFGGHNVALVFTEP</sequence>
<dbReference type="InterPro" id="IPR000794">
    <property type="entry name" value="Beta-ketoacyl_synthase"/>
</dbReference>
<dbReference type="InterPro" id="IPR020841">
    <property type="entry name" value="PKS_Beta-ketoAc_synthase_dom"/>
</dbReference>
<organism evidence="5 6">
    <name type="scientific">Streptomyces chilikensis</name>
    <dbReference type="NCBI Taxonomy" id="1194079"/>
    <lineage>
        <taxon>Bacteria</taxon>
        <taxon>Bacillati</taxon>
        <taxon>Actinomycetota</taxon>
        <taxon>Actinomycetes</taxon>
        <taxon>Kitasatosporales</taxon>
        <taxon>Streptomycetaceae</taxon>
        <taxon>Streptomyces</taxon>
    </lineage>
</organism>
<evidence type="ECO:0000313" key="5">
    <source>
        <dbReference type="EMBL" id="MEU9580903.1"/>
    </source>
</evidence>
<comment type="similarity">
    <text evidence="1 3">Belongs to the thiolase-like superfamily. Beta-ketoacyl-ACP synthases family.</text>
</comment>
<dbReference type="PROSITE" id="PS52004">
    <property type="entry name" value="KS3_2"/>
    <property type="match status" value="1"/>
</dbReference>
<dbReference type="Proteomes" id="UP001551584">
    <property type="component" value="Unassembled WGS sequence"/>
</dbReference>
<dbReference type="Gene3D" id="3.40.47.10">
    <property type="match status" value="2"/>
</dbReference>
<dbReference type="EC" id="2.3.1.-" evidence="5"/>
<evidence type="ECO:0000256" key="1">
    <source>
        <dbReference type="ARBA" id="ARBA00008467"/>
    </source>
</evidence>
<dbReference type="InterPro" id="IPR016039">
    <property type="entry name" value="Thiolase-like"/>
</dbReference>
<dbReference type="RefSeq" id="WP_359277024.1">
    <property type="nucleotide sequence ID" value="NZ_JBEZNA010000091.1"/>
</dbReference>
<dbReference type="CDD" id="cd00834">
    <property type="entry name" value="KAS_I_II"/>
    <property type="match status" value="1"/>
</dbReference>
<dbReference type="InterPro" id="IPR014031">
    <property type="entry name" value="Ketoacyl_synth_C"/>
</dbReference>
<evidence type="ECO:0000259" key="4">
    <source>
        <dbReference type="PROSITE" id="PS52004"/>
    </source>
</evidence>
<dbReference type="SUPFAM" id="SSF53901">
    <property type="entry name" value="Thiolase-like"/>
    <property type="match status" value="2"/>
</dbReference>
<dbReference type="Pfam" id="PF02801">
    <property type="entry name" value="Ketoacyl-synt_C"/>
    <property type="match status" value="1"/>
</dbReference>
<proteinExistence type="inferred from homology"/>
<dbReference type="Pfam" id="PF00109">
    <property type="entry name" value="ketoacyl-synt"/>
    <property type="match status" value="1"/>
</dbReference>
<dbReference type="NCBIfam" id="NF005589">
    <property type="entry name" value="PRK07314.1"/>
    <property type="match status" value="1"/>
</dbReference>
<feature type="domain" description="Ketosynthase family 3 (KS3)" evidence="4">
    <location>
        <begin position="2"/>
        <end position="404"/>
    </location>
</feature>
<dbReference type="GO" id="GO:0016746">
    <property type="term" value="F:acyltransferase activity"/>
    <property type="evidence" value="ECO:0007669"/>
    <property type="project" value="UniProtKB-KW"/>
</dbReference>
<dbReference type="InterPro" id="IPR014030">
    <property type="entry name" value="Ketoacyl_synth_N"/>
</dbReference>
<keyword evidence="2 3" id="KW-0808">Transferase</keyword>